<evidence type="ECO:0000313" key="2">
    <source>
        <dbReference type="EMBL" id="KWS05710.1"/>
    </source>
</evidence>
<evidence type="ECO:0000256" key="1">
    <source>
        <dbReference type="SAM" id="Phobius"/>
    </source>
</evidence>
<keyword evidence="3" id="KW-1185">Reference proteome</keyword>
<organism evidence="2 3">
    <name type="scientific">Lysobacter capsici AZ78</name>
    <dbReference type="NCBI Taxonomy" id="1444315"/>
    <lineage>
        <taxon>Bacteria</taxon>
        <taxon>Pseudomonadati</taxon>
        <taxon>Pseudomonadota</taxon>
        <taxon>Gammaproteobacteria</taxon>
        <taxon>Lysobacterales</taxon>
        <taxon>Lysobacteraceae</taxon>
        <taxon>Lysobacter</taxon>
    </lineage>
</organism>
<sequence>MADLPGLVAWGLCAAASGLIIWLSWKAGTMRRPGMHDA</sequence>
<dbReference type="Proteomes" id="UP000023435">
    <property type="component" value="Unassembled WGS sequence"/>
</dbReference>
<dbReference type="AlphaFoldDB" id="A0A108UAT7"/>
<evidence type="ECO:0000313" key="3">
    <source>
        <dbReference type="Proteomes" id="UP000023435"/>
    </source>
</evidence>
<keyword evidence="1" id="KW-1133">Transmembrane helix</keyword>
<dbReference type="EMBL" id="JAJA02000001">
    <property type="protein sequence ID" value="KWS05710.1"/>
    <property type="molecule type" value="Genomic_DNA"/>
</dbReference>
<accession>A0A108UAT7</accession>
<proteinExistence type="predicted"/>
<feature type="transmembrane region" description="Helical" evidence="1">
    <location>
        <begin position="6"/>
        <end position="25"/>
    </location>
</feature>
<reference evidence="2 3" key="1">
    <citation type="journal article" date="2014" name="Genome Announc.">
        <title>Draft Genome Sequence of Lysobacter capsici AZ78, a Bacterium Antagonistic to Plant-Pathogenic Oomycetes.</title>
        <authorList>
            <person name="Puopolo G."/>
            <person name="Sonego P."/>
            <person name="Engelen K."/>
            <person name="Pertot I."/>
        </authorList>
    </citation>
    <scope>NUCLEOTIDE SEQUENCE [LARGE SCALE GENOMIC DNA]</scope>
    <source>
        <strain evidence="2 3">AZ78</strain>
    </source>
</reference>
<name>A0A108UAT7_9GAMM</name>
<keyword evidence="1" id="KW-0472">Membrane</keyword>
<keyword evidence="1" id="KW-0812">Transmembrane</keyword>
<protein>
    <submittedName>
        <fullName evidence="2">Uncharacterized protein</fullName>
    </submittedName>
</protein>
<comment type="caution">
    <text evidence="2">The sequence shown here is derived from an EMBL/GenBank/DDBJ whole genome shotgun (WGS) entry which is preliminary data.</text>
</comment>
<gene>
    <name evidence="2" type="ORF">AZ78_3262</name>
</gene>